<dbReference type="KEGG" id="clo:HMPREF0868_1626"/>
<organism evidence="1 2">
    <name type="scientific">Mageeibacillus indolicus (strain UPII9-5)</name>
    <name type="common">Clostridiales genomosp. BVAB3 (strain UPII9-5)</name>
    <dbReference type="NCBI Taxonomy" id="699246"/>
    <lineage>
        <taxon>Bacteria</taxon>
        <taxon>Bacillati</taxon>
        <taxon>Bacillota</taxon>
        <taxon>Clostridia</taxon>
        <taxon>Eubacteriales</taxon>
        <taxon>Oscillospiraceae</taxon>
        <taxon>Mageeibacillus</taxon>
    </lineage>
</organism>
<name>D3QZI1_MAGIU</name>
<proteinExistence type="predicted"/>
<sequence>MLTAGNTLTRSILSVNTKVIRSQLKQTHQFCRPSLAANL</sequence>
<dbReference type="HOGENOM" id="CLU_3312345_0_0_9"/>
<evidence type="ECO:0000313" key="2">
    <source>
        <dbReference type="Proteomes" id="UP000008234"/>
    </source>
</evidence>
<protein>
    <submittedName>
        <fullName evidence="1">Uncharacterized protein</fullName>
    </submittedName>
</protein>
<evidence type="ECO:0000313" key="1">
    <source>
        <dbReference type="EMBL" id="ADC91094.1"/>
    </source>
</evidence>
<keyword evidence="2" id="KW-1185">Reference proteome</keyword>
<dbReference type="EMBL" id="CP001850">
    <property type="protein sequence ID" value="ADC91094.1"/>
    <property type="molecule type" value="Genomic_DNA"/>
</dbReference>
<dbReference type="AlphaFoldDB" id="D3QZI1"/>
<reference evidence="2" key="1">
    <citation type="submission" date="2009-12" db="EMBL/GenBank/DDBJ databases">
        <title>Sequence of Clostridiales genomosp. BVAB3 str. UPII9-5.</title>
        <authorList>
            <person name="Madupu R."/>
            <person name="Durkin A.S."/>
            <person name="Torralba M."/>
            <person name="Methe B."/>
            <person name="Sutton G.G."/>
            <person name="Strausberg R.L."/>
            <person name="Nelson K.E."/>
        </authorList>
    </citation>
    <scope>NUCLEOTIDE SEQUENCE [LARGE SCALE GENOMIC DNA]</scope>
    <source>
        <strain evidence="2">UPII9-5</strain>
    </source>
</reference>
<gene>
    <name evidence="1" type="ordered locus">HMPREF0868_1626</name>
</gene>
<dbReference type="STRING" id="699246.HMPREF0868_1626"/>
<accession>D3QZI1</accession>
<dbReference type="Proteomes" id="UP000008234">
    <property type="component" value="Chromosome"/>
</dbReference>